<gene>
    <name evidence="6" type="primary">mdoG</name>
    <name evidence="6" type="ORF">DSM109990_03632</name>
</gene>
<dbReference type="Gene3D" id="2.70.98.10">
    <property type="match status" value="1"/>
</dbReference>
<proteinExistence type="inferred from homology"/>
<evidence type="ECO:0000259" key="5">
    <source>
        <dbReference type="Pfam" id="PF04349"/>
    </source>
</evidence>
<comment type="pathway">
    <text evidence="2">Glycan metabolism; osmoregulated periplasmic glucan (OPG) biosynthesis.</text>
</comment>
<evidence type="ECO:0000256" key="1">
    <source>
        <dbReference type="ARBA" id="ARBA00004418"/>
    </source>
</evidence>
<keyword evidence="7" id="KW-1185">Reference proteome</keyword>
<dbReference type="PROSITE" id="PS51318">
    <property type="entry name" value="TAT"/>
    <property type="match status" value="1"/>
</dbReference>
<dbReference type="InterPro" id="IPR007444">
    <property type="entry name" value="Glucan_biosyn_MdoG_C"/>
</dbReference>
<dbReference type="InterPro" id="IPR011013">
    <property type="entry name" value="Gal_mutarotase_sf_dom"/>
</dbReference>
<reference evidence="7" key="1">
    <citation type="journal article" date="2022" name="Microorganisms">
        <title>Beyond the ABCs#Discovery of Three New Plasmid Types in Rhodobacterales (RepQ, RepY, RepW).</title>
        <authorList>
            <person name="Freese H.M."/>
            <person name="Ringel V."/>
            <person name="Overmann J."/>
            <person name="Petersen J."/>
        </authorList>
    </citation>
    <scope>NUCLEOTIDE SEQUENCE [LARGE SCALE GENOMIC DNA]</scope>
    <source>
        <strain evidence="7">DSM 109990</strain>
        <plasmid evidence="7">pDSM109990_b</plasmid>
    </source>
</reference>
<protein>
    <submittedName>
        <fullName evidence="6">Glucans biosynthesis protein G</fullName>
    </submittedName>
</protein>
<keyword evidence="6" id="KW-0614">Plasmid</keyword>
<geneLocation type="plasmid" evidence="6 7">
    <name>pDSM109990_b</name>
</geneLocation>
<dbReference type="Proteomes" id="UP000831019">
    <property type="component" value="Plasmid pDSM109990_b"/>
</dbReference>
<dbReference type="PANTHER" id="PTHR30504:SF2">
    <property type="entry name" value="GLUCANS BIOSYNTHESIS PROTEIN G"/>
    <property type="match status" value="1"/>
</dbReference>
<dbReference type="Gene3D" id="2.60.40.10">
    <property type="entry name" value="Immunoglobulins"/>
    <property type="match status" value="1"/>
</dbReference>
<evidence type="ECO:0000256" key="2">
    <source>
        <dbReference type="ARBA" id="ARBA00005001"/>
    </source>
</evidence>
<evidence type="ECO:0000313" key="6">
    <source>
        <dbReference type="EMBL" id="UOA16746.1"/>
    </source>
</evidence>
<organism evidence="6 7">
    <name type="scientific">Sulfitobacter dubius</name>
    <dbReference type="NCBI Taxonomy" id="218673"/>
    <lineage>
        <taxon>Bacteria</taxon>
        <taxon>Pseudomonadati</taxon>
        <taxon>Pseudomonadota</taxon>
        <taxon>Alphaproteobacteria</taxon>
        <taxon>Rhodobacterales</taxon>
        <taxon>Roseobacteraceae</taxon>
        <taxon>Sulfitobacter</taxon>
    </lineage>
</organism>
<name>A0ABY3ZQ23_9RHOB</name>
<dbReference type="SUPFAM" id="SSF81296">
    <property type="entry name" value="E set domains"/>
    <property type="match status" value="1"/>
</dbReference>
<dbReference type="InterPro" id="IPR013783">
    <property type="entry name" value="Ig-like_fold"/>
</dbReference>
<dbReference type="Pfam" id="PF04349">
    <property type="entry name" value="MdoG"/>
    <property type="match status" value="1"/>
</dbReference>
<dbReference type="InterPro" id="IPR014756">
    <property type="entry name" value="Ig_E-set"/>
</dbReference>
<accession>A0ABY3ZQ23</accession>
<evidence type="ECO:0000313" key="7">
    <source>
        <dbReference type="Proteomes" id="UP000831019"/>
    </source>
</evidence>
<dbReference type="PIRSF" id="PIRSF006281">
    <property type="entry name" value="MdoG"/>
    <property type="match status" value="1"/>
</dbReference>
<dbReference type="InterPro" id="IPR006311">
    <property type="entry name" value="TAT_signal"/>
</dbReference>
<dbReference type="PANTHER" id="PTHR30504">
    <property type="entry name" value="GLUCANS BIOSYNTHESIS PROTEIN"/>
    <property type="match status" value="1"/>
</dbReference>
<feature type="domain" description="Glucan biosynthesis periplasmic MdoG C-terminal" evidence="5">
    <location>
        <begin position="49"/>
        <end position="530"/>
    </location>
</feature>
<dbReference type="InterPro" id="IPR014438">
    <property type="entry name" value="Glucan_biosyn_MdoG/MdoD"/>
</dbReference>
<comment type="subcellular location">
    <subcellularLocation>
        <location evidence="1">Periplasm</location>
    </subcellularLocation>
</comment>
<evidence type="ECO:0000256" key="4">
    <source>
        <dbReference type="ARBA" id="ARBA00022764"/>
    </source>
</evidence>
<evidence type="ECO:0000256" key="3">
    <source>
        <dbReference type="ARBA" id="ARBA00009284"/>
    </source>
</evidence>
<dbReference type="InterPro" id="IPR014718">
    <property type="entry name" value="GH-type_carb-bd"/>
</dbReference>
<dbReference type="EMBL" id="CP085146">
    <property type="protein sequence ID" value="UOA16746.1"/>
    <property type="molecule type" value="Genomic_DNA"/>
</dbReference>
<comment type="similarity">
    <text evidence="3">Belongs to the OpgD/OpgG family.</text>
</comment>
<dbReference type="SUPFAM" id="SSF74650">
    <property type="entry name" value="Galactose mutarotase-like"/>
    <property type="match status" value="1"/>
</dbReference>
<keyword evidence="4" id="KW-0574">Periplasm</keyword>
<sequence length="533" mass="59204">MSVSSTKRIEGTKNDGLERRQFLTLSAASFAAALLPLRSQAQEVAEASFSFDNLVNEMRKLAQSAYVAPEPVEGFLADLDYDAYQRIRFRPEQARWQEKGVTFRLHAFHPGWLFKEAVKINEVDGDAVAPMGFTTADFEYDNDDLAQSVPPNAEMPGVAGFRLHTPLNRADVFDELIVFQGASYFRALGKDTLYGLSARGLAVNTGLSEGEEFPRFSEVWLRRPEPGDTTVMIYAALDSPSVTGAYQFAVTPGETTVVEVTMRLFLRKDVKQLGIAPLTSMFLHNGADKGDFDDFRPSVHDSEVLVLNVGKDTTLCRPLNNPPRLASSYFGAENPRSFGLAQRNRDFEHYLDAQAHYERRPSLMIEPMGDWGKGMVRLVEIPSDLEGNDNIVAYWIPEADTLAGDELGYSYRMHWGMNPPGATSQTLGRVVRLRSGHGGVAGVEADTETRKFVIDFAGGQLSDMPSDAELEPVVSAQNGEIVEAILSRVDGRNEWRLVLELRAEADAIVEIKAVLSGYDRNLTETWVYQWINA</sequence>